<feature type="transmembrane region" description="Helical" evidence="6">
    <location>
        <begin position="36"/>
        <end position="53"/>
    </location>
</feature>
<feature type="transmembrane region" description="Helical" evidence="6">
    <location>
        <begin position="127"/>
        <end position="155"/>
    </location>
</feature>
<dbReference type="RefSeq" id="WP_248210854.1">
    <property type="nucleotide sequence ID" value="NZ_JALNMH010000013.1"/>
</dbReference>
<feature type="transmembrane region" description="Helical" evidence="6">
    <location>
        <begin position="402"/>
        <end position="422"/>
    </location>
</feature>
<evidence type="ECO:0000313" key="7">
    <source>
        <dbReference type="EMBL" id="MCK7595099.1"/>
    </source>
</evidence>
<dbReference type="CDD" id="cd01115">
    <property type="entry name" value="SLC13_permease"/>
    <property type="match status" value="1"/>
</dbReference>
<dbReference type="EMBL" id="JALNMH010000013">
    <property type="protein sequence ID" value="MCK7595099.1"/>
    <property type="molecule type" value="Genomic_DNA"/>
</dbReference>
<name>A0ABT0GKN6_9GAMM</name>
<proteinExistence type="predicted"/>
<keyword evidence="5 6" id="KW-0472">Membrane</keyword>
<keyword evidence="4 6" id="KW-1133">Transmembrane helix</keyword>
<protein>
    <submittedName>
        <fullName evidence="7">SLC13 family permease</fullName>
    </submittedName>
</protein>
<dbReference type="Pfam" id="PF00939">
    <property type="entry name" value="Na_sulph_symp"/>
    <property type="match status" value="1"/>
</dbReference>
<dbReference type="InterPro" id="IPR031312">
    <property type="entry name" value="Na/sul_symport_CS"/>
</dbReference>
<evidence type="ECO:0000256" key="5">
    <source>
        <dbReference type="ARBA" id="ARBA00023136"/>
    </source>
</evidence>
<keyword evidence="2" id="KW-0813">Transport</keyword>
<feature type="transmembrane region" description="Helical" evidence="6">
    <location>
        <begin position="167"/>
        <end position="188"/>
    </location>
</feature>
<organism evidence="7 8">
    <name type="scientific">Pseudomarimonas salicorniae</name>
    <dbReference type="NCBI Taxonomy" id="2933270"/>
    <lineage>
        <taxon>Bacteria</taxon>
        <taxon>Pseudomonadati</taxon>
        <taxon>Pseudomonadota</taxon>
        <taxon>Gammaproteobacteria</taxon>
        <taxon>Lysobacterales</taxon>
        <taxon>Lysobacteraceae</taxon>
        <taxon>Pseudomarimonas</taxon>
    </lineage>
</organism>
<dbReference type="InterPro" id="IPR001898">
    <property type="entry name" value="SLC13A/DASS"/>
</dbReference>
<evidence type="ECO:0000256" key="4">
    <source>
        <dbReference type="ARBA" id="ARBA00022989"/>
    </source>
</evidence>
<comment type="caution">
    <text evidence="7">The sequence shown here is derived from an EMBL/GenBank/DDBJ whole genome shotgun (WGS) entry which is preliminary data.</text>
</comment>
<accession>A0ABT0GKN6</accession>
<evidence type="ECO:0000256" key="1">
    <source>
        <dbReference type="ARBA" id="ARBA00004141"/>
    </source>
</evidence>
<keyword evidence="3 6" id="KW-0812">Transmembrane</keyword>
<comment type="subcellular location">
    <subcellularLocation>
        <location evidence="1">Membrane</location>
        <topology evidence="1">Multi-pass membrane protein</topology>
    </subcellularLocation>
</comment>
<evidence type="ECO:0000256" key="6">
    <source>
        <dbReference type="SAM" id="Phobius"/>
    </source>
</evidence>
<gene>
    <name evidence="7" type="ORF">M0G41_15625</name>
</gene>
<evidence type="ECO:0000256" key="3">
    <source>
        <dbReference type="ARBA" id="ARBA00022692"/>
    </source>
</evidence>
<feature type="transmembrane region" description="Helical" evidence="6">
    <location>
        <begin position="359"/>
        <end position="390"/>
    </location>
</feature>
<feature type="transmembrane region" description="Helical" evidence="6">
    <location>
        <begin position="320"/>
        <end position="339"/>
    </location>
</feature>
<dbReference type="NCBIfam" id="TIGR00785">
    <property type="entry name" value="dass"/>
    <property type="match status" value="1"/>
</dbReference>
<keyword evidence="8" id="KW-1185">Reference proteome</keyword>
<dbReference type="PANTHER" id="PTHR10283:SF82">
    <property type="entry name" value="SOLUTE CARRIER FAMILY 13 MEMBER 2"/>
    <property type="match status" value="1"/>
</dbReference>
<dbReference type="PROSITE" id="PS01271">
    <property type="entry name" value="NA_SULFATE"/>
    <property type="match status" value="1"/>
</dbReference>
<reference evidence="7" key="1">
    <citation type="submission" date="2022-04" db="EMBL/GenBank/DDBJ databases">
        <title>Lysobacter sp. CAU 1642 isolated from sea sand.</title>
        <authorList>
            <person name="Kim W."/>
        </authorList>
    </citation>
    <scope>NUCLEOTIDE SEQUENCE</scope>
    <source>
        <strain evidence="7">CAU 1642</strain>
    </source>
</reference>
<sequence length="463" mass="48118">MSPSHLPSTPRAWRLACGPALAVLALLWLDGRQPAPIVWTVAITACCAAWWMLEALPHAVTALLPLALFPLVGVLTPTQIAQSYGHPLILLLAGGFMLAAALEANGAHRRLALMMVRLFGGRSGRSLIFGFAAAAGLISMWISNTATTLMLLPVAMAVLRDYRDPRLAAPLVLAIAYCASIGGLGTPIGSPPNLVFMQVYQQATGASLGFSDWAVFGIPTVLLLLPLAALWLARGLGDTPPASLPALGPWRAAERRVLAVFALVALAWVTRSEPFGGWQDWLGIPQANDASVALLGVMLMAALPSGEGRKLLTWETAERIPWGALILFGGGIALATAFDSSGLSDWLAAELQGVVDAPLVLRIFLIALAVSLLSEIASNTASAVLLMPLLAAAAKAAGIDPALLMVPAVLAASCAFILPVATAPNAIVFGSGMVDGRSMMRHGVVVNLVAILVITVVCATVLG</sequence>
<evidence type="ECO:0000313" key="8">
    <source>
        <dbReference type="Proteomes" id="UP001431449"/>
    </source>
</evidence>
<feature type="transmembrane region" description="Helical" evidence="6">
    <location>
        <begin position="59"/>
        <end position="76"/>
    </location>
</feature>
<dbReference type="PANTHER" id="PTHR10283">
    <property type="entry name" value="SOLUTE CARRIER FAMILY 13 MEMBER"/>
    <property type="match status" value="1"/>
</dbReference>
<feature type="transmembrane region" description="Helical" evidence="6">
    <location>
        <begin position="442"/>
        <end position="462"/>
    </location>
</feature>
<feature type="transmembrane region" description="Helical" evidence="6">
    <location>
        <begin position="12"/>
        <end position="29"/>
    </location>
</feature>
<feature type="transmembrane region" description="Helical" evidence="6">
    <location>
        <begin position="213"/>
        <end position="233"/>
    </location>
</feature>
<evidence type="ECO:0000256" key="2">
    <source>
        <dbReference type="ARBA" id="ARBA00022448"/>
    </source>
</evidence>
<dbReference type="Proteomes" id="UP001431449">
    <property type="component" value="Unassembled WGS sequence"/>
</dbReference>
<feature type="transmembrane region" description="Helical" evidence="6">
    <location>
        <begin position="88"/>
        <end position="107"/>
    </location>
</feature>